<gene>
    <name evidence="1" type="primary">MGME1</name>
    <name evidence="1" type="ORF">K3G42_013514</name>
</gene>
<proteinExistence type="predicted"/>
<sequence length="266" mass="29845">MECSTTRFLEPDLRASCLASGWLETEHLHGEAATHPTSELTPSRSDGSEIDLQKGKMASVTTVLQQTMPLDQAFFLERWKQQMILELGQEGFAEYTKQIFQQGKLFHAALEALLLAEEQPVKEQEDYSSSSGYLASVQHVLQDVSGVRAIESAIQHEALQYQGLVDCVAEYRGTLCVIDWKTSGKPKPLLRNTFDNPLQIAAYVGAINHDANYDFQVDCGLLVVAYKDGSPAHAHYIDSGLCSQYWKKWLLRLEEFREKRKDGGTV</sequence>
<evidence type="ECO:0000313" key="2">
    <source>
        <dbReference type="Proteomes" id="UP000827872"/>
    </source>
</evidence>
<keyword evidence="2" id="KW-1185">Reference proteome</keyword>
<accession>A0ACB8EBX3</accession>
<dbReference type="Proteomes" id="UP000827872">
    <property type="component" value="Linkage Group LG14"/>
</dbReference>
<keyword evidence="1" id="KW-0378">Hydrolase</keyword>
<dbReference type="EMBL" id="CM037627">
    <property type="protein sequence ID" value="KAH7989713.1"/>
    <property type="molecule type" value="Genomic_DNA"/>
</dbReference>
<evidence type="ECO:0000313" key="1">
    <source>
        <dbReference type="EMBL" id="KAH7989713.1"/>
    </source>
</evidence>
<reference evidence="1" key="1">
    <citation type="submission" date="2021-08" db="EMBL/GenBank/DDBJ databases">
        <title>The first chromosome-level gecko genome reveals the dynamic sex chromosomes of Neotropical dwarf geckos (Sphaerodactylidae: Sphaerodactylus).</title>
        <authorList>
            <person name="Pinto B.J."/>
            <person name="Keating S.E."/>
            <person name="Gamble T."/>
        </authorList>
    </citation>
    <scope>NUCLEOTIDE SEQUENCE</scope>
    <source>
        <strain evidence="1">TG3544</strain>
    </source>
</reference>
<name>A0ACB8EBX3_9SAUR</name>
<organism evidence="1 2">
    <name type="scientific">Sphaerodactylus townsendi</name>
    <dbReference type="NCBI Taxonomy" id="933632"/>
    <lineage>
        <taxon>Eukaryota</taxon>
        <taxon>Metazoa</taxon>
        <taxon>Chordata</taxon>
        <taxon>Craniata</taxon>
        <taxon>Vertebrata</taxon>
        <taxon>Euteleostomi</taxon>
        <taxon>Lepidosauria</taxon>
        <taxon>Squamata</taxon>
        <taxon>Bifurcata</taxon>
        <taxon>Gekkota</taxon>
        <taxon>Sphaerodactylidae</taxon>
        <taxon>Sphaerodactylus</taxon>
    </lineage>
</organism>
<keyword evidence="1" id="KW-0269">Exonuclease</keyword>
<keyword evidence="1" id="KW-0540">Nuclease</keyword>
<comment type="caution">
    <text evidence="1">The sequence shown here is derived from an EMBL/GenBank/DDBJ whole genome shotgun (WGS) entry which is preliminary data.</text>
</comment>
<protein>
    <submittedName>
        <fullName evidence="1">Mitochondrial genome maintenance exonuclease 1</fullName>
    </submittedName>
</protein>